<gene>
    <name evidence="16" type="ORF">KUCA_T00003844001</name>
</gene>
<dbReference type="EMBL" id="HG793128">
    <property type="protein sequence ID" value="CDK27865.1"/>
    <property type="molecule type" value="Genomic_DNA"/>
</dbReference>
<keyword evidence="13" id="KW-0175">Coiled coil</keyword>
<keyword evidence="6 12" id="KW-0479">Metal-binding</keyword>
<dbReference type="InterPro" id="IPR029035">
    <property type="entry name" value="DHS-like_NAD/FAD-binding_dom"/>
</dbReference>
<dbReference type="Proteomes" id="UP000019384">
    <property type="component" value="Unassembled WGS sequence"/>
</dbReference>
<keyword evidence="17" id="KW-1185">Reference proteome</keyword>
<dbReference type="GO" id="GO:0031508">
    <property type="term" value="P:pericentric heterochromatin formation"/>
    <property type="evidence" value="ECO:0007669"/>
    <property type="project" value="EnsemblFungi"/>
</dbReference>
<dbReference type="SUPFAM" id="SSF52467">
    <property type="entry name" value="DHS-like NAD/FAD-binding domain"/>
    <property type="match status" value="1"/>
</dbReference>
<accession>W6MWU3</accession>
<dbReference type="GO" id="GO:0046969">
    <property type="term" value="F:histone H3K9 deacetylase activity, NAD-dependent"/>
    <property type="evidence" value="ECO:0007669"/>
    <property type="project" value="EnsemblFungi"/>
</dbReference>
<feature type="active site" description="Proton acceptor" evidence="12">
    <location>
        <position position="329"/>
    </location>
</feature>
<dbReference type="Pfam" id="PF02146">
    <property type="entry name" value="SIR2"/>
    <property type="match status" value="1"/>
</dbReference>
<dbReference type="GO" id="GO:1902794">
    <property type="term" value="P:siRNA-independent facultative heterochromatin formation"/>
    <property type="evidence" value="ECO:0007669"/>
    <property type="project" value="EnsemblFungi"/>
</dbReference>
<dbReference type="AlphaFoldDB" id="W6MWU3"/>
<keyword evidence="11" id="KW-0539">Nucleus</keyword>
<evidence type="ECO:0000256" key="10">
    <source>
        <dbReference type="ARBA" id="ARBA00023163"/>
    </source>
</evidence>
<feature type="binding site" evidence="12">
    <location>
        <position position="364"/>
    </location>
    <ligand>
        <name>Zn(2+)</name>
        <dbReference type="ChEBI" id="CHEBI:29105"/>
    </ligand>
</feature>
<feature type="binding site" evidence="12">
    <location>
        <position position="361"/>
    </location>
    <ligand>
        <name>Zn(2+)</name>
        <dbReference type="ChEBI" id="CHEBI:29105"/>
    </ligand>
</feature>
<feature type="region of interest" description="Disordered" evidence="14">
    <location>
        <begin position="1"/>
        <end position="82"/>
    </location>
</feature>
<evidence type="ECO:0000259" key="15">
    <source>
        <dbReference type="PROSITE" id="PS50305"/>
    </source>
</evidence>
<dbReference type="Gene3D" id="1.20.120.1710">
    <property type="match status" value="1"/>
</dbReference>
<proteinExistence type="inferred from homology"/>
<dbReference type="STRING" id="1382522.W6MWU3"/>
<evidence type="ECO:0000256" key="12">
    <source>
        <dbReference type="PROSITE-ProRule" id="PRU00236"/>
    </source>
</evidence>
<reference evidence="16" key="2">
    <citation type="submission" date="2014-02" db="EMBL/GenBank/DDBJ databases">
        <title>Complete DNA sequence of /Kuraishia capsulata/ illustrates novel genomic features among budding yeasts (/Saccharomycotina/).</title>
        <authorList>
            <person name="Morales L."/>
            <person name="Noel B."/>
            <person name="Porcel B."/>
            <person name="Marcet-Houben M."/>
            <person name="Hullo M-F."/>
            <person name="Sacerdot C."/>
            <person name="Tekaia F."/>
            <person name="Leh-Louis V."/>
            <person name="Despons L."/>
            <person name="Khanna V."/>
            <person name="Aury J-M."/>
            <person name="Barbe V."/>
            <person name="Couloux A."/>
            <person name="Labadie K."/>
            <person name="Pelletier E."/>
            <person name="Souciet J-L."/>
            <person name="Boekhout T."/>
            <person name="Gabaldon T."/>
            <person name="Wincker P."/>
            <person name="Dujon B."/>
        </authorList>
    </citation>
    <scope>NUCLEOTIDE SEQUENCE</scope>
    <source>
        <strain evidence="16">CBS 1993</strain>
    </source>
</reference>
<dbReference type="Pfam" id="PF04574">
    <property type="entry name" value="DUF592"/>
    <property type="match status" value="2"/>
</dbReference>
<evidence type="ECO:0000256" key="11">
    <source>
        <dbReference type="ARBA" id="ARBA00023242"/>
    </source>
</evidence>
<comment type="cofactor">
    <cofactor evidence="1">
        <name>Zn(2+)</name>
        <dbReference type="ChEBI" id="CHEBI:29105"/>
    </cofactor>
</comment>
<dbReference type="GO" id="GO:0005634">
    <property type="term" value="C:nucleus"/>
    <property type="evidence" value="ECO:0007669"/>
    <property type="project" value="UniProtKB-SubCell"/>
</dbReference>
<dbReference type="Gene3D" id="3.30.1600.10">
    <property type="entry name" value="SIR2/SIRT2 'Small Domain"/>
    <property type="match status" value="1"/>
</dbReference>
<evidence type="ECO:0000256" key="5">
    <source>
        <dbReference type="ARBA" id="ARBA00022679"/>
    </source>
</evidence>
<dbReference type="GO" id="GO:0099115">
    <property type="term" value="C:chromosome, subtelomeric region"/>
    <property type="evidence" value="ECO:0007669"/>
    <property type="project" value="EnsemblFungi"/>
</dbReference>
<evidence type="ECO:0000256" key="8">
    <source>
        <dbReference type="ARBA" id="ARBA00023015"/>
    </source>
</evidence>
<protein>
    <recommendedName>
        <fullName evidence="15">Deacetylase sirtuin-type domain-containing protein</fullName>
    </recommendedName>
</protein>
<evidence type="ECO:0000256" key="14">
    <source>
        <dbReference type="SAM" id="MobiDB-lite"/>
    </source>
</evidence>
<dbReference type="GO" id="GO:0031509">
    <property type="term" value="P:subtelomeric heterochromatin formation"/>
    <property type="evidence" value="ECO:0007669"/>
    <property type="project" value="EnsemblFungi"/>
</dbReference>
<dbReference type="GO" id="GO:0046970">
    <property type="term" value="F:histone H4K16 deacetylase activity, NAD-dependent"/>
    <property type="evidence" value="ECO:0007669"/>
    <property type="project" value="EnsemblFungi"/>
</dbReference>
<evidence type="ECO:0000256" key="7">
    <source>
        <dbReference type="ARBA" id="ARBA00022833"/>
    </source>
</evidence>
<keyword evidence="5" id="KW-0808">Transferase</keyword>
<dbReference type="RefSeq" id="XP_022459857.1">
    <property type="nucleotide sequence ID" value="XM_022602300.1"/>
</dbReference>
<evidence type="ECO:0000313" key="17">
    <source>
        <dbReference type="Proteomes" id="UP000019384"/>
    </source>
</evidence>
<dbReference type="GO" id="GO:0070403">
    <property type="term" value="F:NAD+ binding"/>
    <property type="evidence" value="ECO:0007669"/>
    <property type="project" value="InterPro"/>
</dbReference>
<keyword evidence="4" id="KW-0678">Repressor</keyword>
<name>W6MWU3_9ASCO</name>
<feature type="domain" description="Deacetylase sirtuin-type" evidence="15">
    <location>
        <begin position="202"/>
        <end position="483"/>
    </location>
</feature>
<feature type="coiled-coil region" evidence="13">
    <location>
        <begin position="297"/>
        <end position="324"/>
    </location>
</feature>
<feature type="compositionally biased region" description="Polar residues" evidence="14">
    <location>
        <begin position="64"/>
        <end position="75"/>
    </location>
</feature>
<evidence type="ECO:0000256" key="4">
    <source>
        <dbReference type="ARBA" id="ARBA00022491"/>
    </source>
</evidence>
<dbReference type="GO" id="GO:0033553">
    <property type="term" value="C:rDNA heterochromatin"/>
    <property type="evidence" value="ECO:0007669"/>
    <property type="project" value="EnsemblFungi"/>
</dbReference>
<feature type="compositionally biased region" description="Basic and acidic residues" evidence="14">
    <location>
        <begin position="7"/>
        <end position="32"/>
    </location>
</feature>
<keyword evidence="10" id="KW-0804">Transcription</keyword>
<evidence type="ECO:0000256" key="1">
    <source>
        <dbReference type="ARBA" id="ARBA00001947"/>
    </source>
</evidence>
<organism evidence="16 17">
    <name type="scientific">Kuraishia capsulata CBS 1993</name>
    <dbReference type="NCBI Taxonomy" id="1382522"/>
    <lineage>
        <taxon>Eukaryota</taxon>
        <taxon>Fungi</taxon>
        <taxon>Dikarya</taxon>
        <taxon>Ascomycota</taxon>
        <taxon>Saccharomycotina</taxon>
        <taxon>Pichiomycetes</taxon>
        <taxon>Pichiales</taxon>
        <taxon>Pichiaceae</taxon>
        <taxon>Kuraishia</taxon>
    </lineage>
</organism>
<dbReference type="GO" id="GO:0031934">
    <property type="term" value="C:mating-type region heterochromatin"/>
    <property type="evidence" value="ECO:0007669"/>
    <property type="project" value="EnsemblFungi"/>
</dbReference>
<feature type="compositionally biased region" description="Low complexity" evidence="14">
    <location>
        <begin position="38"/>
        <end position="52"/>
    </location>
</feature>
<evidence type="ECO:0000313" key="16">
    <source>
        <dbReference type="EMBL" id="CDK27865.1"/>
    </source>
</evidence>
<dbReference type="HOGENOM" id="CLU_023643_5_0_1"/>
<comment type="subcellular location">
    <subcellularLocation>
        <location evidence="2">Nucleus</location>
    </subcellularLocation>
</comment>
<dbReference type="GO" id="GO:0141222">
    <property type="term" value="F:histone H3K4 deacetylase activity, NAD-dependent"/>
    <property type="evidence" value="ECO:0007669"/>
    <property type="project" value="EnsemblFungi"/>
</dbReference>
<evidence type="ECO:0000256" key="3">
    <source>
        <dbReference type="ARBA" id="ARBA00006924"/>
    </source>
</evidence>
<dbReference type="OrthoDB" id="420264at2759"/>
<feature type="binding site" evidence="12">
    <location>
        <position position="340"/>
    </location>
    <ligand>
        <name>Zn(2+)</name>
        <dbReference type="ChEBI" id="CHEBI:29105"/>
    </ligand>
</feature>
<dbReference type="InterPro" id="IPR026590">
    <property type="entry name" value="Ssirtuin_cat_dom"/>
</dbReference>
<comment type="similarity">
    <text evidence="3">Belongs to the sirtuin family. Class I subfamily.</text>
</comment>
<dbReference type="InterPro" id="IPR050134">
    <property type="entry name" value="NAD-dep_sirtuin_deacylases"/>
</dbReference>
<evidence type="ECO:0000256" key="6">
    <source>
        <dbReference type="ARBA" id="ARBA00022723"/>
    </source>
</evidence>
<dbReference type="InterPro" id="IPR003000">
    <property type="entry name" value="Sirtuin"/>
</dbReference>
<sequence length="553" mass="61239">MNDLDADAAKRSGEESTDAVIKRPKPDAETKSPSDASKTLSKDTTTLSTDQQGLSAPWSVEMKQASSEADFSSPSGDLEASGQALNRDISDSESNGYSDGLSDEESILDEISFASEDGSTALEARERCSAARAYLKTEGYRKFISEYIGEVADSNRFFELTKELGFIPKHAPDLDNDEDVLIGLSTQYLQLAMSKVLSARRRIPSYNTIEQFVETLEKAQNVLVLTGAGISTSLGIPDFRSSQGFYSQLEHLGLTDPQEVFDIDFFREDPSIFYSIAKMILPPDHSFTPMHGFIKLLEQKGKLLRNYTQNIDNLEANAGISTEKVVQCHGSFASATCVTCGYKTPGENLYADIRSSRVPICPLCSKKRAEIMKALEAEDGPMSYVPYAESYGVMKPDITFFGEALPSRFKNCIREDMSKCDLLICVGTSLKVAPVSEVVNLIPSHVPQVLINKYPVKHYEFDVSILGFCDPVIAHICNKLGWSIEHEDYERIRNDALEVENLDLGVFELSGKDELEEKKKEEAEEKEVEAKKVVDSKQLAQEVNESSESVESK</sequence>
<dbReference type="GO" id="GO:0005721">
    <property type="term" value="C:pericentric heterochromatin"/>
    <property type="evidence" value="ECO:0007669"/>
    <property type="project" value="EnsemblFungi"/>
</dbReference>
<dbReference type="InterPro" id="IPR026591">
    <property type="entry name" value="Sirtuin_cat_small_dom_sf"/>
</dbReference>
<keyword evidence="7 12" id="KW-0862">Zinc</keyword>
<dbReference type="GeneID" id="34521245"/>
<dbReference type="GO" id="GO:0046872">
    <property type="term" value="F:metal ion binding"/>
    <property type="evidence" value="ECO:0007669"/>
    <property type="project" value="UniProtKB-KW"/>
</dbReference>
<keyword evidence="9" id="KW-0520">NAD</keyword>
<dbReference type="PROSITE" id="PS50305">
    <property type="entry name" value="SIRTUIN"/>
    <property type="match status" value="1"/>
</dbReference>
<dbReference type="GO" id="GO:0032041">
    <property type="term" value="F:histone H3K14 deacetylase activity, NAD-dependent"/>
    <property type="evidence" value="ECO:0007669"/>
    <property type="project" value="EnsemblFungi"/>
</dbReference>
<evidence type="ECO:0000256" key="9">
    <source>
        <dbReference type="ARBA" id="ARBA00023027"/>
    </source>
</evidence>
<dbReference type="InterPro" id="IPR007654">
    <property type="entry name" value="NAD-dep_histone_deAcase_SIR2_N"/>
</dbReference>
<evidence type="ECO:0000256" key="2">
    <source>
        <dbReference type="ARBA" id="ARBA00004123"/>
    </source>
</evidence>
<dbReference type="GO" id="GO:0030466">
    <property type="term" value="P:silent mating-type cassette heterochromatin formation"/>
    <property type="evidence" value="ECO:0007669"/>
    <property type="project" value="EnsemblFungi"/>
</dbReference>
<evidence type="ECO:0000256" key="13">
    <source>
        <dbReference type="SAM" id="Coils"/>
    </source>
</evidence>
<dbReference type="PANTHER" id="PTHR11085:SF9">
    <property type="entry name" value="NAD-DEPENDENT PROTEIN DEACETYLASE SIRTUIN-1"/>
    <property type="match status" value="1"/>
</dbReference>
<dbReference type="Gene3D" id="3.40.50.1220">
    <property type="entry name" value="TPP-binding domain"/>
    <property type="match status" value="1"/>
</dbReference>
<reference evidence="16" key="1">
    <citation type="submission" date="2013-12" db="EMBL/GenBank/DDBJ databases">
        <authorList>
            <person name="Genoscope - CEA"/>
        </authorList>
    </citation>
    <scope>NUCLEOTIDE SEQUENCE</scope>
    <source>
        <strain evidence="16">CBS 1993</strain>
    </source>
</reference>
<dbReference type="PANTHER" id="PTHR11085">
    <property type="entry name" value="NAD-DEPENDENT PROTEIN DEACYLASE SIRTUIN-5, MITOCHONDRIAL-RELATED"/>
    <property type="match status" value="1"/>
</dbReference>
<keyword evidence="8" id="KW-0805">Transcription regulation</keyword>
<feature type="binding site" evidence="12">
    <location>
        <position position="337"/>
    </location>
    <ligand>
        <name>Zn(2+)</name>
        <dbReference type="ChEBI" id="CHEBI:29105"/>
    </ligand>
</feature>